<dbReference type="GO" id="GO:0060003">
    <property type="term" value="P:copper ion export"/>
    <property type="evidence" value="ECO:0007669"/>
    <property type="project" value="TreeGrafter"/>
</dbReference>
<dbReference type="RefSeq" id="WP_012662420.1">
    <property type="nucleotide sequence ID" value="NC_012108.1"/>
</dbReference>
<dbReference type="Pfam" id="PF25919">
    <property type="entry name" value="BSH_CusB"/>
    <property type="match status" value="1"/>
</dbReference>
<dbReference type="InterPro" id="IPR006143">
    <property type="entry name" value="RND_pump_MFP"/>
</dbReference>
<dbReference type="Gene3D" id="2.40.30.170">
    <property type="match status" value="1"/>
</dbReference>
<dbReference type="InterPro" id="IPR051909">
    <property type="entry name" value="MFP_Cation_Efflux"/>
</dbReference>
<dbReference type="GO" id="GO:0046914">
    <property type="term" value="F:transition metal ion binding"/>
    <property type="evidence" value="ECO:0007669"/>
    <property type="project" value="TreeGrafter"/>
</dbReference>
<organism evidence="9 10">
    <name type="scientific">Desulforapulum autotrophicum (strain ATCC 43914 / DSM 3382 / VKM B-1955 / HRM2)</name>
    <name type="common">Desulfobacterium autotrophicum</name>
    <dbReference type="NCBI Taxonomy" id="177437"/>
    <lineage>
        <taxon>Bacteria</taxon>
        <taxon>Pseudomonadati</taxon>
        <taxon>Thermodesulfobacteriota</taxon>
        <taxon>Desulfobacteria</taxon>
        <taxon>Desulfobacterales</taxon>
        <taxon>Desulfobacteraceae</taxon>
        <taxon>Desulforapulum</taxon>
    </lineage>
</organism>
<dbReference type="AlphaFoldDB" id="C0QE52"/>
<evidence type="ECO:0000256" key="2">
    <source>
        <dbReference type="ARBA" id="ARBA00022448"/>
    </source>
</evidence>
<dbReference type="Gene3D" id="6.10.140.730">
    <property type="match status" value="1"/>
</dbReference>
<evidence type="ECO:0000313" key="9">
    <source>
        <dbReference type="EMBL" id="ACN13169.1"/>
    </source>
</evidence>
<evidence type="ECO:0000256" key="1">
    <source>
        <dbReference type="ARBA" id="ARBA00009477"/>
    </source>
</evidence>
<accession>C0QE52</accession>
<dbReference type="Gene3D" id="2.40.420.20">
    <property type="match status" value="1"/>
</dbReference>
<dbReference type="EMBL" id="CP001087">
    <property type="protein sequence ID" value="ACN13169.1"/>
    <property type="molecule type" value="Genomic_DNA"/>
</dbReference>
<keyword evidence="2" id="KW-0813">Transport</keyword>
<dbReference type="InterPro" id="IPR058792">
    <property type="entry name" value="Beta-barrel_RND_2"/>
</dbReference>
<proteinExistence type="inferred from homology"/>
<feature type="domain" description="CzcB-like C-terminal circularly permuted SH3-like" evidence="8">
    <location>
        <begin position="399"/>
        <end position="458"/>
    </location>
</feature>
<dbReference type="Pfam" id="PF19335">
    <property type="entry name" value="HMBD"/>
    <property type="match status" value="1"/>
</dbReference>
<feature type="region of interest" description="Disordered" evidence="3">
    <location>
        <begin position="474"/>
        <end position="506"/>
    </location>
</feature>
<feature type="domain" description="CusB-like beta-barrel" evidence="7">
    <location>
        <begin position="315"/>
        <end position="390"/>
    </location>
</feature>
<comment type="similarity">
    <text evidence="1">Belongs to the membrane fusion protein (MFP) (TC 8.A.1) family.</text>
</comment>
<dbReference type="eggNOG" id="COG0845">
    <property type="taxonomic scope" value="Bacteria"/>
</dbReference>
<dbReference type="Proteomes" id="UP000000442">
    <property type="component" value="Chromosome"/>
</dbReference>
<evidence type="ECO:0000259" key="8">
    <source>
        <dbReference type="Pfam" id="PF25975"/>
    </source>
</evidence>
<feature type="domain" description="CusB-like barrel-sandwich hybrid" evidence="6">
    <location>
        <begin position="188"/>
        <end position="309"/>
    </location>
</feature>
<dbReference type="HOGENOM" id="CLU_018816_13_1_7"/>
<dbReference type="InterPro" id="IPR058790">
    <property type="entry name" value="BSH_CusB"/>
</dbReference>
<dbReference type="SUPFAM" id="SSF111369">
    <property type="entry name" value="HlyD-like secretion proteins"/>
    <property type="match status" value="1"/>
</dbReference>
<evidence type="ECO:0000259" key="6">
    <source>
        <dbReference type="Pfam" id="PF25919"/>
    </source>
</evidence>
<dbReference type="GO" id="GO:0030288">
    <property type="term" value="C:outer membrane-bounded periplasmic space"/>
    <property type="evidence" value="ECO:0007669"/>
    <property type="project" value="TreeGrafter"/>
</dbReference>
<feature type="domain" description="Heavy metal binding" evidence="4">
    <location>
        <begin position="110"/>
        <end position="136"/>
    </location>
</feature>
<name>C0QE52_DESAH</name>
<gene>
    <name evidence="9" type="primary">rndB</name>
    <name evidence="9" type="ordered locus">HRM2_00460</name>
</gene>
<keyword evidence="10" id="KW-1185">Reference proteome</keyword>
<protein>
    <submittedName>
        <fullName evidence="9">RndB</fullName>
    </submittedName>
</protein>
<evidence type="ECO:0000259" key="4">
    <source>
        <dbReference type="Pfam" id="PF19335"/>
    </source>
</evidence>
<feature type="domain" description="CusB-like three alpha-helical bundle" evidence="5">
    <location>
        <begin position="222"/>
        <end position="276"/>
    </location>
</feature>
<dbReference type="OrthoDB" id="9806939at2"/>
<dbReference type="InterPro" id="IPR058649">
    <property type="entry name" value="CzcB_C"/>
</dbReference>
<evidence type="ECO:0000313" key="10">
    <source>
        <dbReference type="Proteomes" id="UP000000442"/>
    </source>
</evidence>
<dbReference type="InterPro" id="IPR045800">
    <property type="entry name" value="HMBD"/>
</dbReference>
<dbReference type="STRING" id="177437.HRM2_00460"/>
<dbReference type="InterPro" id="IPR058791">
    <property type="entry name" value="3HB_CusB"/>
</dbReference>
<evidence type="ECO:0000259" key="7">
    <source>
        <dbReference type="Pfam" id="PF25954"/>
    </source>
</evidence>
<dbReference type="GO" id="GO:0016020">
    <property type="term" value="C:membrane"/>
    <property type="evidence" value="ECO:0007669"/>
    <property type="project" value="InterPro"/>
</dbReference>
<sequence>MNKKLMGMTIAVTALITGIAVFLILTFTGTTQEPKPQTRAPGSIYGSGSTLENAADKVTAERKIIYWKAPMDPTEIYEEPGKSKMGMDLVPVYEDKVPQENKSGDRKIVYWKAPMDPTEIYDEPGKSKMGMDLVPVYEDELVGGVDINIDPVVEQNMGLKTEVVEKGPLNHTIETYGHITFDETRTGVVSQKVSGWIEKLNADYTGFFVKKGDPLYEIYSPDLLSSQEEYLSVFKNYKKNRTNLNQELLASARKRLLYFDISDTEIAAIEKTGIVQKTLIMRSPFQGVITHKNVIEGEFVRSGASLFTISDLSHVWVEAHIFEYEQNLVYLGQSVEMSLSYSPEKIYRGKIAYIFPYLQPKTRDVVLRVSFENKDSELKPDMFARIKIDTGAGKTGMFISSAAIIHSGEKKLVFISKGMGKFTPRQITTGVYLAEGKVQVLTGLKPGETVVVSGQFLLDSESRLKEAIQKMIESKSKPAEKVKESGKGDDFFDDMTPKDDFFKDMK</sequence>
<dbReference type="Pfam" id="PF25954">
    <property type="entry name" value="Beta-barrel_RND_2"/>
    <property type="match status" value="1"/>
</dbReference>
<evidence type="ECO:0000256" key="3">
    <source>
        <dbReference type="SAM" id="MobiDB-lite"/>
    </source>
</evidence>
<reference evidence="9 10" key="1">
    <citation type="journal article" date="2009" name="Environ. Microbiol.">
        <title>Genome sequence of Desulfobacterium autotrophicum HRM2, a marine sulfate reducer oxidizing organic carbon completely to carbon dioxide.</title>
        <authorList>
            <person name="Strittmatter A.W."/>
            <person name="Liesegang H."/>
            <person name="Rabus R."/>
            <person name="Decker I."/>
            <person name="Amann J."/>
            <person name="Andres S."/>
            <person name="Henne A."/>
            <person name="Fricke W.F."/>
            <person name="Martinez-Arias R."/>
            <person name="Bartels D."/>
            <person name="Goesmann A."/>
            <person name="Krause L."/>
            <person name="Puehler A."/>
            <person name="Klenk H.P."/>
            <person name="Richter M."/>
            <person name="Schuler M."/>
            <person name="Gloeckner F.O."/>
            <person name="Meyerdierks A."/>
            <person name="Gottschalk G."/>
            <person name="Amann R."/>
        </authorList>
    </citation>
    <scope>NUCLEOTIDE SEQUENCE [LARGE SCALE GENOMIC DNA]</scope>
    <source>
        <strain evidence="10">ATCC 43914 / DSM 3382 / HRM2</strain>
    </source>
</reference>
<dbReference type="PANTHER" id="PTHR30097:SF15">
    <property type="entry name" value="CATION EFFLUX SYSTEM PROTEIN CUSB"/>
    <property type="match status" value="1"/>
</dbReference>
<dbReference type="PANTHER" id="PTHR30097">
    <property type="entry name" value="CATION EFFLUX SYSTEM PROTEIN CUSB"/>
    <property type="match status" value="1"/>
</dbReference>
<dbReference type="KEGG" id="dat:HRM2_00460"/>
<dbReference type="Pfam" id="PF25869">
    <property type="entry name" value="3HB_CusB"/>
    <property type="match status" value="1"/>
</dbReference>
<dbReference type="NCBIfam" id="TIGR01730">
    <property type="entry name" value="RND_mfp"/>
    <property type="match status" value="1"/>
</dbReference>
<dbReference type="Pfam" id="PF25975">
    <property type="entry name" value="CzcB_C"/>
    <property type="match status" value="1"/>
</dbReference>
<evidence type="ECO:0000259" key="5">
    <source>
        <dbReference type="Pfam" id="PF25869"/>
    </source>
</evidence>
<dbReference type="GO" id="GO:0015679">
    <property type="term" value="P:plasma membrane copper ion transport"/>
    <property type="evidence" value="ECO:0007669"/>
    <property type="project" value="TreeGrafter"/>
</dbReference>
<dbReference type="GO" id="GO:0022857">
    <property type="term" value="F:transmembrane transporter activity"/>
    <property type="evidence" value="ECO:0007669"/>
    <property type="project" value="InterPro"/>
</dbReference>
<dbReference type="FunFam" id="2.40.30.170:FF:000010">
    <property type="entry name" value="Efflux RND transporter periplasmic adaptor subunit"/>
    <property type="match status" value="1"/>
</dbReference>